<protein>
    <submittedName>
        <fullName evidence="2">Aminopeptidase</fullName>
    </submittedName>
</protein>
<keyword evidence="1" id="KW-0812">Transmembrane</keyword>
<reference evidence="2" key="1">
    <citation type="submission" date="2022-04" db="EMBL/GenBank/DDBJ databases">
        <title>Mucilaginibacter sp. RS28 isolated from freshwater.</title>
        <authorList>
            <person name="Ko S.-R."/>
        </authorList>
    </citation>
    <scope>NUCLEOTIDE SEQUENCE</scope>
    <source>
        <strain evidence="2">RS28</strain>
    </source>
</reference>
<keyword evidence="1" id="KW-0472">Membrane</keyword>
<accession>A0A9X1WYS9</accession>
<dbReference type="RefSeq" id="WP_245127989.1">
    <property type="nucleotide sequence ID" value="NZ_JALJEJ010000001.1"/>
</dbReference>
<dbReference type="EMBL" id="JALJEJ010000001">
    <property type="protein sequence ID" value="MCJ8208152.1"/>
    <property type="molecule type" value="Genomic_DNA"/>
</dbReference>
<keyword evidence="2" id="KW-0378">Hydrolase</keyword>
<dbReference type="AlphaFoldDB" id="A0A9X1WYS9"/>
<proteinExistence type="predicted"/>
<comment type="caution">
    <text evidence="2">The sequence shown here is derived from an EMBL/GenBank/DDBJ whole genome shotgun (WGS) entry which is preliminary data.</text>
</comment>
<gene>
    <name evidence="2" type="ORF">MUY27_00440</name>
</gene>
<evidence type="ECO:0000313" key="2">
    <source>
        <dbReference type="EMBL" id="MCJ8208152.1"/>
    </source>
</evidence>
<evidence type="ECO:0000313" key="3">
    <source>
        <dbReference type="Proteomes" id="UP001139450"/>
    </source>
</evidence>
<dbReference type="Gene3D" id="3.40.50.360">
    <property type="match status" value="1"/>
</dbReference>
<evidence type="ECO:0000256" key="1">
    <source>
        <dbReference type="SAM" id="Phobius"/>
    </source>
</evidence>
<feature type="transmembrane region" description="Helical" evidence="1">
    <location>
        <begin position="259"/>
        <end position="280"/>
    </location>
</feature>
<keyword evidence="2" id="KW-0645">Protease</keyword>
<dbReference type="Proteomes" id="UP001139450">
    <property type="component" value="Unassembled WGS sequence"/>
</dbReference>
<organism evidence="2 3">
    <name type="scientific">Mucilaginibacter straminoryzae</name>
    <dbReference type="NCBI Taxonomy" id="2932774"/>
    <lineage>
        <taxon>Bacteria</taxon>
        <taxon>Pseudomonadati</taxon>
        <taxon>Bacteroidota</taxon>
        <taxon>Sphingobacteriia</taxon>
        <taxon>Sphingobacteriales</taxon>
        <taxon>Sphingobacteriaceae</taxon>
        <taxon>Mucilaginibacter</taxon>
    </lineage>
</organism>
<keyword evidence="3" id="KW-1185">Reference proteome</keyword>
<name>A0A9X1WYS9_9SPHI</name>
<sequence>MSKKVLAIYFTQSGQMGDIIESFTSTIAGSDVVVEKVRIYPETSFDFPWTGKRFFSVMPDCVLGRPRPLQPYILNEQQYDLVILAYQPWFLSPSIPISSLLQDDKFKAVIKDTPVVTISAGRNMWLNAFDKIKKLLADAGANHVGNVALVDRHSNPISFVTIFYWMLSGKKERYLNIFPKPGVSDQDIAITAEYGKSVARYLASGNWDGLQNQLVGQGAVRIKYPLMVIEGKAKYIFMAWAKVISKRKNQLPWTEAFKYYLFIALFIGAPILLTLDTIFVRPFSSKRIKNKTLHFLLLNRSYDS</sequence>
<keyword evidence="1" id="KW-1133">Transmembrane helix</keyword>
<keyword evidence="2" id="KW-0031">Aminopeptidase</keyword>
<dbReference type="InterPro" id="IPR029039">
    <property type="entry name" value="Flavoprotein-like_sf"/>
</dbReference>
<dbReference type="SUPFAM" id="SSF52218">
    <property type="entry name" value="Flavoproteins"/>
    <property type="match status" value="1"/>
</dbReference>
<dbReference type="GO" id="GO:0004177">
    <property type="term" value="F:aminopeptidase activity"/>
    <property type="evidence" value="ECO:0007669"/>
    <property type="project" value="UniProtKB-KW"/>
</dbReference>